<dbReference type="SUPFAM" id="SSF56300">
    <property type="entry name" value="Metallo-dependent phosphatases"/>
    <property type="match status" value="1"/>
</dbReference>
<sequence>MAEGMAGGPLGWGVVASRDQTNGGQPTLWAVSDLHTGHLGNKPITESLHPSSPDDWLIVAGDVAERTDEIRWALDVLRRRFAKVIWVPGNHELWTTGRDPMQVFGRDRYDYLVNMCDEMGIVTPEHPFPLWTERGGPATIVPMFLLYDYTFLPEGAASKAEGLAIARERNVVATDEFLLSPEPYPTREAWCRERLATTRARLEQLDWMTPTVLVNHFPLVREPCDALFYPEFSLWCGTTETADWHTRYNATCSVYGHLHIPRTTWYDGVRFEEVSVGYPREWRRRKPYAWLRQVLPDPQYAPGYLNEFGGHFVITPEMRARAERFQERLRQRR</sequence>
<gene>
    <name evidence="2" type="ORF">MNVI_33220</name>
</gene>
<dbReference type="CDD" id="cd00838">
    <property type="entry name" value="MPP_superfamily"/>
    <property type="match status" value="1"/>
</dbReference>
<protein>
    <recommendedName>
        <fullName evidence="1">Calcineurin-like phosphoesterase domain-containing protein</fullName>
    </recommendedName>
</protein>
<name>A0A7I7PHB9_9MYCO</name>
<dbReference type="GO" id="GO:0016787">
    <property type="term" value="F:hydrolase activity"/>
    <property type="evidence" value="ECO:0007669"/>
    <property type="project" value="InterPro"/>
</dbReference>
<organism evidence="2 3">
    <name type="scientific">Mycobacterium noviomagense</name>
    <dbReference type="NCBI Taxonomy" id="459858"/>
    <lineage>
        <taxon>Bacteria</taxon>
        <taxon>Bacillati</taxon>
        <taxon>Actinomycetota</taxon>
        <taxon>Actinomycetes</taxon>
        <taxon>Mycobacteriales</taxon>
        <taxon>Mycobacteriaceae</taxon>
        <taxon>Mycobacterium</taxon>
    </lineage>
</organism>
<dbReference type="InterPro" id="IPR029052">
    <property type="entry name" value="Metallo-depent_PP-like"/>
</dbReference>
<dbReference type="KEGG" id="mnv:MNVI_33220"/>
<dbReference type="Pfam" id="PF00149">
    <property type="entry name" value="Metallophos"/>
    <property type="match status" value="1"/>
</dbReference>
<dbReference type="Gene3D" id="3.60.21.10">
    <property type="match status" value="1"/>
</dbReference>
<proteinExistence type="predicted"/>
<dbReference type="PANTHER" id="PTHR36492:SF2">
    <property type="entry name" value="[ACYL-CARRIER-PROTEIN] PHOSPHODIESTERASE PPTH"/>
    <property type="match status" value="1"/>
</dbReference>
<reference evidence="2 3" key="1">
    <citation type="journal article" date="2019" name="Emerg. Microbes Infect.">
        <title>Comprehensive subspecies identification of 175 nontuberculous mycobacteria species based on 7547 genomic profiles.</title>
        <authorList>
            <person name="Matsumoto Y."/>
            <person name="Kinjo T."/>
            <person name="Motooka D."/>
            <person name="Nabeya D."/>
            <person name="Jung N."/>
            <person name="Uechi K."/>
            <person name="Horii T."/>
            <person name="Iida T."/>
            <person name="Fujita J."/>
            <person name="Nakamura S."/>
        </authorList>
    </citation>
    <scope>NUCLEOTIDE SEQUENCE [LARGE SCALE GENOMIC DNA]</scope>
    <source>
        <strain evidence="2 3">JCM 16367</strain>
    </source>
</reference>
<dbReference type="EMBL" id="AP022583">
    <property type="protein sequence ID" value="BBY08004.1"/>
    <property type="molecule type" value="Genomic_DNA"/>
</dbReference>
<evidence type="ECO:0000259" key="1">
    <source>
        <dbReference type="Pfam" id="PF00149"/>
    </source>
</evidence>
<evidence type="ECO:0000313" key="3">
    <source>
        <dbReference type="Proteomes" id="UP000466894"/>
    </source>
</evidence>
<accession>A0A7I7PHB9</accession>
<dbReference type="InterPro" id="IPR052963">
    <property type="entry name" value="Pantetheine_PDE"/>
</dbReference>
<feature type="domain" description="Calcineurin-like phosphoesterase" evidence="1">
    <location>
        <begin position="27"/>
        <end position="261"/>
    </location>
</feature>
<dbReference type="PANTHER" id="PTHR36492">
    <property type="match status" value="1"/>
</dbReference>
<dbReference type="Proteomes" id="UP000466894">
    <property type="component" value="Chromosome"/>
</dbReference>
<dbReference type="AlphaFoldDB" id="A0A7I7PHB9"/>
<dbReference type="InterPro" id="IPR004843">
    <property type="entry name" value="Calcineurin-like_PHP"/>
</dbReference>
<evidence type="ECO:0000313" key="2">
    <source>
        <dbReference type="EMBL" id="BBY08004.1"/>
    </source>
</evidence>